<dbReference type="RefSeq" id="WP_191706160.1">
    <property type="nucleotide sequence ID" value="NZ_JACSQA010000002.1"/>
</dbReference>
<reference evidence="1 2" key="1">
    <citation type="submission" date="2020-08" db="EMBL/GenBank/DDBJ databases">
        <title>A Genomic Blueprint of the Chicken Gut Microbiome.</title>
        <authorList>
            <person name="Gilroy R."/>
            <person name="Ravi A."/>
            <person name="Getino M."/>
            <person name="Pursley I."/>
            <person name="Horton D.L."/>
            <person name="Alikhan N.-F."/>
            <person name="Baker D."/>
            <person name="Gharbi K."/>
            <person name="Hall N."/>
            <person name="Watson M."/>
            <person name="Adriaenssens E.M."/>
            <person name="Foster-Nyarko E."/>
            <person name="Jarju S."/>
            <person name="Secka A."/>
            <person name="Antonio M."/>
            <person name="Oren A."/>
            <person name="Chaudhuri R."/>
            <person name="La Ragione R.M."/>
            <person name="Hildebrand F."/>
            <person name="Pallen M.J."/>
        </authorList>
    </citation>
    <scope>NUCLEOTIDE SEQUENCE [LARGE SCALE GENOMIC DNA]</scope>
    <source>
        <strain evidence="1 2">Re31</strain>
    </source>
</reference>
<proteinExistence type="predicted"/>
<dbReference type="Proteomes" id="UP000640930">
    <property type="component" value="Unassembled WGS sequence"/>
</dbReference>
<evidence type="ECO:0000313" key="1">
    <source>
        <dbReference type="EMBL" id="MBD8025618.1"/>
    </source>
</evidence>
<accession>A0ABR8X8U9</accession>
<dbReference type="InterPro" id="IPR007530">
    <property type="entry name" value="Aminoglycoside_adenylylTfrase"/>
</dbReference>
<name>A0ABR8X8U9_9BACL</name>
<organism evidence="1 2">
    <name type="scientific">Ureibacillus galli</name>
    <dbReference type="NCBI Taxonomy" id="2762222"/>
    <lineage>
        <taxon>Bacteria</taxon>
        <taxon>Bacillati</taxon>
        <taxon>Bacillota</taxon>
        <taxon>Bacilli</taxon>
        <taxon>Bacillales</taxon>
        <taxon>Caryophanaceae</taxon>
        <taxon>Ureibacillus</taxon>
    </lineage>
</organism>
<evidence type="ECO:0000313" key="2">
    <source>
        <dbReference type="Proteomes" id="UP000640930"/>
    </source>
</evidence>
<keyword evidence="2" id="KW-1185">Reference proteome</keyword>
<dbReference type="Gene3D" id="1.20.120.330">
    <property type="entry name" value="Nucleotidyltransferases domain 2"/>
    <property type="match status" value="1"/>
</dbReference>
<protein>
    <submittedName>
        <fullName evidence="1">Aminoglycoside 6-adenylyltransferase</fullName>
    </submittedName>
</protein>
<dbReference type="Pfam" id="PF04439">
    <property type="entry name" value="Adenyl_transf"/>
    <property type="match status" value="1"/>
</dbReference>
<comment type="caution">
    <text evidence="1">The sequence shown here is derived from an EMBL/GenBank/DDBJ whole genome shotgun (WGS) entry which is preliminary data.</text>
</comment>
<dbReference type="Gene3D" id="3.30.460.10">
    <property type="entry name" value="Beta Polymerase, domain 2"/>
    <property type="match status" value="1"/>
</dbReference>
<dbReference type="SUPFAM" id="SSF81301">
    <property type="entry name" value="Nucleotidyltransferase"/>
    <property type="match status" value="1"/>
</dbReference>
<dbReference type="InterPro" id="IPR043519">
    <property type="entry name" value="NT_sf"/>
</dbReference>
<gene>
    <name evidence="1" type="ORF">H9636_03010</name>
</gene>
<sequence length="299" mass="35574">MRSEKVMIDLIKKFAEQDERIRAVGMNGSRTNLKVPKDPFQDYDIVYFVTDMDSFINRVDWIKVFGELIIMQRPDHSVLYPSNRDQYAYLMLFTDGNRIDLTLWPVEKSNEWIQDDKLAKVLLDKDSIFPILPSPTDQDYWVNKPSQQLFDDCTNEFWWVSTYVAKGLWRNEILYAMDHLQIIRNMLLKMLEWKIGIETDFTISIGKNGKYMEKYLEKEIWNTLLNTYPKGNINDIWDALFTMTNLFEQITLEVANRLQFNYSVIEVKKVLAYLEHIQQLPLDAKEISPFQARETEYEE</sequence>
<dbReference type="EMBL" id="JACSQA010000002">
    <property type="protein sequence ID" value="MBD8025618.1"/>
    <property type="molecule type" value="Genomic_DNA"/>
</dbReference>
<dbReference type="PIRSF" id="PIRSF000812">
    <property type="entry name" value="AAD"/>
    <property type="match status" value="1"/>
</dbReference>
<dbReference type="SUPFAM" id="SSF81631">
    <property type="entry name" value="PAP/OAS1 substrate-binding domain"/>
    <property type="match status" value="1"/>
</dbReference>